<dbReference type="Proteomes" id="UP000326396">
    <property type="component" value="Linkage Group LG15"/>
</dbReference>
<keyword evidence="1" id="KW-0472">Membrane</keyword>
<organism evidence="2 4">
    <name type="scientific">Mikania micrantha</name>
    <name type="common">bitter vine</name>
    <dbReference type="NCBI Taxonomy" id="192012"/>
    <lineage>
        <taxon>Eukaryota</taxon>
        <taxon>Viridiplantae</taxon>
        <taxon>Streptophyta</taxon>
        <taxon>Embryophyta</taxon>
        <taxon>Tracheophyta</taxon>
        <taxon>Spermatophyta</taxon>
        <taxon>Magnoliopsida</taxon>
        <taxon>eudicotyledons</taxon>
        <taxon>Gunneridae</taxon>
        <taxon>Pentapetalae</taxon>
        <taxon>asterids</taxon>
        <taxon>campanulids</taxon>
        <taxon>Asterales</taxon>
        <taxon>Asteraceae</taxon>
        <taxon>Asteroideae</taxon>
        <taxon>Heliantheae alliance</taxon>
        <taxon>Eupatorieae</taxon>
        <taxon>Mikania</taxon>
    </lineage>
</organism>
<keyword evidence="4" id="KW-1185">Reference proteome</keyword>
<keyword evidence="1" id="KW-0812">Transmembrane</keyword>
<dbReference type="PANTHER" id="PTHR33264">
    <property type="entry name" value="EXPRESSED PROTEIN"/>
    <property type="match status" value="1"/>
</dbReference>
<dbReference type="OrthoDB" id="695262at2759"/>
<feature type="transmembrane region" description="Helical" evidence="1">
    <location>
        <begin position="48"/>
        <end position="68"/>
    </location>
</feature>
<evidence type="ECO:0000313" key="3">
    <source>
        <dbReference type="EMBL" id="KAD5803218.1"/>
    </source>
</evidence>
<dbReference type="EMBL" id="SZYD01000007">
    <property type="protein sequence ID" value="KAD5803218.1"/>
    <property type="molecule type" value="Genomic_DNA"/>
</dbReference>
<reference evidence="2 4" key="1">
    <citation type="submission" date="2019-05" db="EMBL/GenBank/DDBJ databases">
        <title>Mikania micrantha, genome provides insights into the molecular mechanism of rapid growth.</title>
        <authorList>
            <person name="Liu B."/>
        </authorList>
    </citation>
    <scope>NUCLEOTIDE SEQUENCE [LARGE SCALE GENOMIC DNA]</scope>
    <source>
        <strain evidence="2">NLD-2019</strain>
        <tissue evidence="2">Leaf</tissue>
    </source>
</reference>
<comment type="caution">
    <text evidence="2">The sequence shown here is derived from an EMBL/GenBank/DDBJ whole genome shotgun (WGS) entry which is preliminary data.</text>
</comment>
<gene>
    <name evidence="2" type="ORF">E3N88_14557</name>
    <name evidence="3" type="ORF">E3N88_14578</name>
</gene>
<dbReference type="PANTHER" id="PTHR33264:SF66">
    <property type="entry name" value="TRANSMEMBRANE PROTEIN"/>
    <property type="match status" value="1"/>
</dbReference>
<evidence type="ECO:0000313" key="2">
    <source>
        <dbReference type="EMBL" id="KAD5803197.1"/>
    </source>
</evidence>
<dbReference type="AlphaFoldDB" id="A0A5N6P335"/>
<sequence length="161" mass="18305">MPIQNIVIRQYNLDQPQPLLEVHHSSKNRFAEFAGGTTAECAVVCCCFPLSLVNFIILAVYGVPAGLYRKALRKKRRRRLLKKGLLIEGGDVDGDFSSHDRSSCDGSELLIYSTELIRSPETERFMMKPVVIDSDVIELEDEMWNKFYGTGFWRSGSQRVD</sequence>
<proteinExistence type="predicted"/>
<name>A0A5N6P335_9ASTR</name>
<keyword evidence="1" id="KW-1133">Transmembrane helix</keyword>
<evidence type="ECO:0000313" key="4">
    <source>
        <dbReference type="Proteomes" id="UP000326396"/>
    </source>
</evidence>
<accession>A0A5N6P335</accession>
<dbReference type="EMBL" id="SZYD01000007">
    <property type="protein sequence ID" value="KAD5803197.1"/>
    <property type="molecule type" value="Genomic_DNA"/>
</dbReference>
<protein>
    <submittedName>
        <fullName evidence="2">Uncharacterized protein</fullName>
    </submittedName>
</protein>
<evidence type="ECO:0000256" key="1">
    <source>
        <dbReference type="SAM" id="Phobius"/>
    </source>
</evidence>